<dbReference type="PANTHER" id="PTHR21500:SF0">
    <property type="entry name" value="TUBULIN-SPECIFIC CHAPERONE A"/>
    <property type="match status" value="1"/>
</dbReference>
<name>T2MI59_HYDVU</name>
<evidence type="ECO:0000256" key="6">
    <source>
        <dbReference type="ARBA" id="ARBA00022701"/>
    </source>
</evidence>
<dbReference type="AlphaFoldDB" id="T2MI59"/>
<comment type="subcellular location">
    <subcellularLocation>
        <location evidence="2 10">Cytoplasm</location>
        <location evidence="2 10">Cytoskeleton</location>
    </subcellularLocation>
</comment>
<dbReference type="GO" id="GO:0005829">
    <property type="term" value="C:cytosol"/>
    <property type="evidence" value="ECO:0007669"/>
    <property type="project" value="TreeGrafter"/>
</dbReference>
<keyword evidence="5 10" id="KW-0963">Cytoplasm</keyword>
<feature type="coiled-coil region" evidence="11">
    <location>
        <begin position="36"/>
        <end position="63"/>
    </location>
</feature>
<dbReference type="SUPFAM" id="SSF46988">
    <property type="entry name" value="Tubulin chaperone cofactor A"/>
    <property type="match status" value="1"/>
</dbReference>
<evidence type="ECO:0000256" key="1">
    <source>
        <dbReference type="ARBA" id="ARBA00003046"/>
    </source>
</evidence>
<evidence type="ECO:0000313" key="12">
    <source>
        <dbReference type="EMBL" id="CDG71801.1"/>
    </source>
</evidence>
<dbReference type="Gene3D" id="1.20.58.90">
    <property type="match status" value="1"/>
</dbReference>
<proteinExistence type="evidence at transcript level"/>
<evidence type="ECO:0000256" key="3">
    <source>
        <dbReference type="ARBA" id="ARBA00006806"/>
    </source>
</evidence>
<protein>
    <recommendedName>
        <fullName evidence="4 10">Tubulin-specific chaperone A</fullName>
    </recommendedName>
</protein>
<dbReference type="EMBL" id="HAAD01005569">
    <property type="protein sequence ID" value="CDG71801.1"/>
    <property type="molecule type" value="mRNA"/>
</dbReference>
<dbReference type="PANTHER" id="PTHR21500">
    <property type="entry name" value="TUBULIN-SPECIFIC CHAPERONE A"/>
    <property type="match status" value="1"/>
</dbReference>
<accession>T2MI59</accession>
<dbReference type="FunFam" id="1.20.58.90:FF:000010">
    <property type="entry name" value="Tubulin-specific chaperone A"/>
    <property type="match status" value="1"/>
</dbReference>
<gene>
    <name evidence="12" type="primary">TBCA</name>
</gene>
<keyword evidence="7 10" id="KW-0143">Chaperone</keyword>
<evidence type="ECO:0000256" key="7">
    <source>
        <dbReference type="ARBA" id="ARBA00023186"/>
    </source>
</evidence>
<comment type="similarity">
    <text evidence="3 10">Belongs to the TBCA family.</text>
</comment>
<keyword evidence="6 10" id="KW-0493">Microtubule</keyword>
<evidence type="ECO:0000256" key="11">
    <source>
        <dbReference type="SAM" id="Coils"/>
    </source>
</evidence>
<evidence type="ECO:0000256" key="9">
    <source>
        <dbReference type="ARBA" id="ARBA00026055"/>
    </source>
</evidence>
<dbReference type="Pfam" id="PF02970">
    <property type="entry name" value="TBCA"/>
    <property type="match status" value="1"/>
</dbReference>
<evidence type="ECO:0000256" key="8">
    <source>
        <dbReference type="ARBA" id="ARBA00023212"/>
    </source>
</evidence>
<evidence type="ECO:0000256" key="4">
    <source>
        <dbReference type="ARBA" id="ARBA00015002"/>
    </source>
</evidence>
<dbReference type="InterPro" id="IPR004226">
    <property type="entry name" value="TBCA"/>
</dbReference>
<reference evidence="12" key="1">
    <citation type="journal article" date="2013" name="Genome Biol. Evol.">
        <title>Punctuated emergences of genetic and phenotypic innovations in eumetazoan, bilaterian, euteleostome, and hominidae ancestors.</title>
        <authorList>
            <person name="Wenger Y."/>
            <person name="Galliot B."/>
        </authorList>
    </citation>
    <scope>NUCLEOTIDE SEQUENCE</scope>
    <source>
        <tissue evidence="12">Whole animals</tissue>
    </source>
</reference>
<dbReference type="OrthoDB" id="296187at2759"/>
<evidence type="ECO:0000256" key="10">
    <source>
        <dbReference type="RuleBase" id="RU364030"/>
    </source>
</evidence>
<dbReference type="GO" id="GO:0048487">
    <property type="term" value="F:beta-tubulin binding"/>
    <property type="evidence" value="ECO:0007669"/>
    <property type="project" value="InterPro"/>
</dbReference>
<evidence type="ECO:0000256" key="2">
    <source>
        <dbReference type="ARBA" id="ARBA00004245"/>
    </source>
</evidence>
<dbReference type="GO" id="GO:0005874">
    <property type="term" value="C:microtubule"/>
    <property type="evidence" value="ECO:0007669"/>
    <property type="project" value="UniProtKB-KW"/>
</dbReference>
<evidence type="ECO:0000256" key="5">
    <source>
        <dbReference type="ARBA" id="ARBA00022490"/>
    </source>
</evidence>
<keyword evidence="8 10" id="KW-0206">Cytoskeleton</keyword>
<dbReference type="GO" id="GO:0007023">
    <property type="term" value="P:post-chaperonin tubulin folding pathway"/>
    <property type="evidence" value="ECO:0007669"/>
    <property type="project" value="UniProtKB-UniRule"/>
</dbReference>
<comment type="function">
    <text evidence="1">Tubulin-folding protein; involved in the early step of the tubulin folding pathway.</text>
</comment>
<dbReference type="GO" id="GO:0007021">
    <property type="term" value="P:tubulin complex assembly"/>
    <property type="evidence" value="ECO:0007669"/>
    <property type="project" value="UniProtKB-UniRule"/>
</dbReference>
<feature type="non-terminal residue" evidence="12">
    <location>
        <position position="1"/>
    </location>
</feature>
<sequence length="129" mass="15095">CFKHSYCLSYTNIKNYLKMSSQDQRVRQLKIKTGIVQRLHKEKKVYEKELIQQEENILKMKNDGADEYDIRKQVEVKNESAAMIPDSIRRLKKACDDLVNLLETENDLSEVEEYIAAQNVLQEATAELN</sequence>
<comment type="subunit">
    <text evidence="9 10">Supercomplex made of cofactors A to E. Cofactors A and D function by capturing and stabilizing tubulin in a quasi-native conformation. Cofactor E binds to the cofactor D-tubulin complex; interaction with cofactor C then causes the release of tubulin polypeptides that are committed to the native state.</text>
</comment>
<keyword evidence="11" id="KW-0175">Coiled coil</keyword>
<dbReference type="InterPro" id="IPR036126">
    <property type="entry name" value="TBCA_sf"/>
</dbReference>
<organism evidence="12">
    <name type="scientific">Hydra vulgaris</name>
    <name type="common">Hydra</name>
    <name type="synonym">Hydra attenuata</name>
    <dbReference type="NCBI Taxonomy" id="6087"/>
    <lineage>
        <taxon>Eukaryota</taxon>
        <taxon>Metazoa</taxon>
        <taxon>Cnidaria</taxon>
        <taxon>Hydrozoa</taxon>
        <taxon>Hydroidolina</taxon>
        <taxon>Anthoathecata</taxon>
        <taxon>Aplanulata</taxon>
        <taxon>Hydridae</taxon>
        <taxon>Hydra</taxon>
    </lineage>
</organism>